<dbReference type="SUPFAM" id="SSF52540">
    <property type="entry name" value="P-loop containing nucleoside triphosphate hydrolases"/>
    <property type="match status" value="1"/>
</dbReference>
<dbReference type="GO" id="GO:0003924">
    <property type="term" value="F:GTPase activity"/>
    <property type="evidence" value="ECO:0007669"/>
    <property type="project" value="InterPro"/>
</dbReference>
<dbReference type="STRING" id="3469.A0A4Y7ICC1"/>
<dbReference type="InterPro" id="IPR027417">
    <property type="entry name" value="P-loop_NTPase"/>
</dbReference>
<protein>
    <submittedName>
        <fullName evidence="1">Uncharacterized protein</fullName>
    </submittedName>
</protein>
<dbReference type="AlphaFoldDB" id="A0A4Y7ICC1"/>
<dbReference type="GO" id="GO:0005525">
    <property type="term" value="F:GTP binding"/>
    <property type="evidence" value="ECO:0007669"/>
    <property type="project" value="InterPro"/>
</dbReference>
<dbReference type="Pfam" id="PF00071">
    <property type="entry name" value="Ras"/>
    <property type="match status" value="1"/>
</dbReference>
<sequence length="216" mass="24151">MVNWMLIIPCTIDSTTSENRNLRFTCYETDNNVKDTCEYDGFIVVFDRTKLSSYKYAKNICHQLAARLVGYKPVVLVANKINRFQESRKAYEIAADQEFGHPSCFISAMNNTNVEKPFLSLARLLTNVPRLIFLHDMPIAGKVPGGNIEDPPIPVDIPIAPSLSTVLMLGSSAYDQVPAQPSQQIQTTLKVLGDTPDAPLPSTVRHLEYDDSCREK</sequence>
<dbReference type="EMBL" id="CM010715">
    <property type="protein sequence ID" value="RZC45148.1"/>
    <property type="molecule type" value="Genomic_DNA"/>
</dbReference>
<name>A0A4Y7ICC1_PAPSO</name>
<proteinExistence type="predicted"/>
<gene>
    <name evidence="1" type="ORF">C5167_038097</name>
</gene>
<dbReference type="Gene3D" id="3.40.50.300">
    <property type="entry name" value="P-loop containing nucleotide triphosphate hydrolases"/>
    <property type="match status" value="1"/>
</dbReference>
<dbReference type="Proteomes" id="UP000316621">
    <property type="component" value="Chromosome 1"/>
</dbReference>
<evidence type="ECO:0000313" key="2">
    <source>
        <dbReference type="Proteomes" id="UP000316621"/>
    </source>
</evidence>
<organism evidence="1 2">
    <name type="scientific">Papaver somniferum</name>
    <name type="common">Opium poppy</name>
    <dbReference type="NCBI Taxonomy" id="3469"/>
    <lineage>
        <taxon>Eukaryota</taxon>
        <taxon>Viridiplantae</taxon>
        <taxon>Streptophyta</taxon>
        <taxon>Embryophyta</taxon>
        <taxon>Tracheophyta</taxon>
        <taxon>Spermatophyta</taxon>
        <taxon>Magnoliopsida</taxon>
        <taxon>Ranunculales</taxon>
        <taxon>Papaveraceae</taxon>
        <taxon>Papaveroideae</taxon>
        <taxon>Papaver</taxon>
    </lineage>
</organism>
<keyword evidence="2" id="KW-1185">Reference proteome</keyword>
<evidence type="ECO:0000313" key="1">
    <source>
        <dbReference type="EMBL" id="RZC45148.1"/>
    </source>
</evidence>
<accession>A0A4Y7ICC1</accession>
<dbReference type="Gramene" id="RZC45148">
    <property type="protein sequence ID" value="RZC45148"/>
    <property type="gene ID" value="C5167_038097"/>
</dbReference>
<dbReference type="InterPro" id="IPR001806">
    <property type="entry name" value="Small_GTPase"/>
</dbReference>
<reference evidence="1 2" key="1">
    <citation type="journal article" date="2018" name="Science">
        <title>The opium poppy genome and morphinan production.</title>
        <authorList>
            <person name="Guo L."/>
            <person name="Winzer T."/>
            <person name="Yang X."/>
            <person name="Li Y."/>
            <person name="Ning Z."/>
            <person name="He Z."/>
            <person name="Teodor R."/>
            <person name="Lu Y."/>
            <person name="Bowser T.A."/>
            <person name="Graham I.A."/>
            <person name="Ye K."/>
        </authorList>
    </citation>
    <scope>NUCLEOTIDE SEQUENCE [LARGE SCALE GENOMIC DNA]</scope>
    <source>
        <strain evidence="2">cv. HN1</strain>
        <tissue evidence="1">Leaves</tissue>
    </source>
</reference>